<dbReference type="PANTHER" id="PTHR30570">
    <property type="entry name" value="PERIPLASMIC PHOSPHATE BINDING COMPONENT OF PHOSPHATE ABC TRANSPORTER"/>
    <property type="match status" value="1"/>
</dbReference>
<evidence type="ECO:0000256" key="6">
    <source>
        <dbReference type="ARBA" id="ARBA00022729"/>
    </source>
</evidence>
<evidence type="ECO:0000256" key="5">
    <source>
        <dbReference type="ARBA" id="ARBA00022592"/>
    </source>
</evidence>
<dbReference type="SUPFAM" id="SSF53850">
    <property type="entry name" value="Periplasmic binding protein-like II"/>
    <property type="match status" value="1"/>
</dbReference>
<dbReference type="InterPro" id="IPR050811">
    <property type="entry name" value="Phosphate_ABC_transporter"/>
</dbReference>
<keyword evidence="6" id="KW-0732">Signal</keyword>
<evidence type="ECO:0000313" key="11">
    <source>
        <dbReference type="EMBL" id="NQX44883.1"/>
    </source>
</evidence>
<feature type="domain" description="PBP" evidence="10">
    <location>
        <begin position="135"/>
        <end position="378"/>
    </location>
</feature>
<evidence type="ECO:0000256" key="8">
    <source>
        <dbReference type="ARBA" id="ARBA00023288"/>
    </source>
</evidence>
<evidence type="ECO:0000313" key="12">
    <source>
        <dbReference type="Proteomes" id="UP000711047"/>
    </source>
</evidence>
<keyword evidence="5" id="KW-0592">Phosphate transport</keyword>
<comment type="function">
    <text evidence="1">Part of the ABC transporter complex PstSACB involved in phosphate import.</text>
</comment>
<evidence type="ECO:0000259" key="10">
    <source>
        <dbReference type="Pfam" id="PF12849"/>
    </source>
</evidence>
<evidence type="ECO:0000256" key="1">
    <source>
        <dbReference type="ARBA" id="ARBA00002841"/>
    </source>
</evidence>
<evidence type="ECO:0000256" key="9">
    <source>
        <dbReference type="SAM" id="Phobius"/>
    </source>
</evidence>
<comment type="subcellular location">
    <subcellularLocation>
        <location evidence="2">Cell membrane</location>
        <topology evidence="2">Lipid-anchor</topology>
    </subcellularLocation>
</comment>
<comment type="similarity">
    <text evidence="3">Belongs to the PstS family.</text>
</comment>
<keyword evidence="9" id="KW-0812">Transmembrane</keyword>
<keyword evidence="7" id="KW-0564">Palmitate</keyword>
<feature type="transmembrane region" description="Helical" evidence="9">
    <location>
        <begin position="9"/>
        <end position="30"/>
    </location>
</feature>
<dbReference type="Pfam" id="PF12849">
    <property type="entry name" value="PBP_like_2"/>
    <property type="match status" value="1"/>
</dbReference>
<organism evidence="11 12">
    <name type="scientific">Paenibacillus tritici</name>
    <dbReference type="NCBI Taxonomy" id="1873425"/>
    <lineage>
        <taxon>Bacteria</taxon>
        <taxon>Bacillati</taxon>
        <taxon>Bacillota</taxon>
        <taxon>Bacilli</taxon>
        <taxon>Bacillales</taxon>
        <taxon>Paenibacillaceae</taxon>
        <taxon>Paenibacillus</taxon>
    </lineage>
</organism>
<dbReference type="EMBL" id="JABMKX010000003">
    <property type="protein sequence ID" value="NQX44883.1"/>
    <property type="molecule type" value="Genomic_DNA"/>
</dbReference>
<reference evidence="11 12" key="1">
    <citation type="submission" date="2020-05" db="EMBL/GenBank/DDBJ databases">
        <title>Paenibacillus glebae, sp. nov., Paenibacillus humi sp. nov., Paenibacillus pedi sp. nov., Paenibacillus terrestris sp. nov. and Paenibacillus terricola sp. nov., isolated from a forest top soil sample.</title>
        <authorList>
            <person name="Qi S."/>
            <person name="Carlier A."/>
            <person name="Cnockaert M."/>
            <person name="Vandamme P."/>
        </authorList>
    </citation>
    <scope>NUCLEOTIDE SEQUENCE [LARGE SCALE GENOMIC DNA]</scope>
    <source>
        <strain evidence="11 12">LMG 29502</strain>
    </source>
</reference>
<feature type="transmembrane region" description="Helical" evidence="9">
    <location>
        <begin position="69"/>
        <end position="87"/>
    </location>
</feature>
<comment type="subunit">
    <text evidence="4">The complex is composed of two ATP-binding proteins (PstB), two transmembrane proteins (PstC and PstA) and a solute-binding protein (PstS).</text>
</comment>
<gene>
    <name evidence="11" type="ORF">HQN87_06045</name>
</gene>
<keyword evidence="12" id="KW-1185">Reference proteome</keyword>
<dbReference type="Gene3D" id="3.40.190.10">
    <property type="entry name" value="Periplasmic binding protein-like II"/>
    <property type="match status" value="2"/>
</dbReference>
<evidence type="ECO:0000256" key="4">
    <source>
        <dbReference type="ARBA" id="ARBA00011529"/>
    </source>
</evidence>
<keyword evidence="9" id="KW-0472">Membrane</keyword>
<proteinExistence type="inferred from homology"/>
<feature type="transmembrane region" description="Helical" evidence="9">
    <location>
        <begin position="36"/>
        <end position="62"/>
    </location>
</feature>
<evidence type="ECO:0000256" key="3">
    <source>
        <dbReference type="ARBA" id="ARBA00008725"/>
    </source>
</evidence>
<keyword evidence="5" id="KW-0813">Transport</keyword>
<name>A0ABX2DLG2_9BACL</name>
<protein>
    <submittedName>
        <fullName evidence="11">Substrate-binding domain-containing protein</fullName>
    </submittedName>
</protein>
<comment type="caution">
    <text evidence="11">The sequence shown here is derived from an EMBL/GenBank/DDBJ whole genome shotgun (WGS) entry which is preliminary data.</text>
</comment>
<evidence type="ECO:0000256" key="2">
    <source>
        <dbReference type="ARBA" id="ARBA00004193"/>
    </source>
</evidence>
<keyword evidence="9" id="KW-1133">Transmembrane helix</keyword>
<dbReference type="InterPro" id="IPR024370">
    <property type="entry name" value="PBP_domain"/>
</dbReference>
<dbReference type="PANTHER" id="PTHR30570:SF1">
    <property type="entry name" value="PHOSPHATE-BINDING PROTEIN PSTS"/>
    <property type="match status" value="1"/>
</dbReference>
<evidence type="ECO:0000256" key="7">
    <source>
        <dbReference type="ARBA" id="ARBA00023139"/>
    </source>
</evidence>
<sequence length="392" mass="43062">MKRSFLTNLLYSILALAGIAITGFIAYVIASFTGGMLFYAPLMLVIASGLALFAVITIFGLFSRRLRRIILAAFAGICVLAAAGHEIREAYVNSLAEVREPEVDLHQYAPFEVNTKAAVLDHKASYQLTEQMPRLDGATALYPLYSAFAQAVYPQDTYNSSIELTGNDLVLCTSTSEAYKRLIAGNADIIFAAAPSLAQTKQAKLAGRELKLTPIGREAFVFFVNKRNPVNSLTTEQIKDIYSGTLTNWKQVGGKKASIRAFQREENSGSQSMLERIMGDRQLMNPPKDNVADVMSGIISLTASYRNYNNALGFSFLFYASQMNASDEIKLLEIDNVPPSKESIRSGEYPLTTEFYAVTAGSTNPNIEPFLDWILSAEGQELVEKTGYTPVK</sequence>
<dbReference type="Proteomes" id="UP000711047">
    <property type="component" value="Unassembled WGS sequence"/>
</dbReference>
<accession>A0ABX2DLG2</accession>
<dbReference type="RefSeq" id="WP_173129286.1">
    <property type="nucleotide sequence ID" value="NZ_JABMKX010000003.1"/>
</dbReference>
<keyword evidence="8" id="KW-0449">Lipoprotein</keyword>